<feature type="domain" description="Signal transduction histidine kinase subgroup 3 dimerisation and phosphoacceptor" evidence="11">
    <location>
        <begin position="204"/>
        <end position="269"/>
    </location>
</feature>
<dbReference type="InterPro" id="IPR036890">
    <property type="entry name" value="HATPase_C_sf"/>
</dbReference>
<dbReference type="Gene3D" id="3.30.565.10">
    <property type="entry name" value="Histidine kinase-like ATPase, C-terminal domain"/>
    <property type="match status" value="1"/>
</dbReference>
<feature type="transmembrane region" description="Helical" evidence="9">
    <location>
        <begin position="147"/>
        <end position="172"/>
    </location>
</feature>
<proteinExistence type="predicted"/>
<evidence type="ECO:0000256" key="9">
    <source>
        <dbReference type="SAM" id="Phobius"/>
    </source>
</evidence>
<dbReference type="EC" id="2.7.13.3" evidence="2"/>
<evidence type="ECO:0000259" key="10">
    <source>
        <dbReference type="Pfam" id="PF02518"/>
    </source>
</evidence>
<comment type="caution">
    <text evidence="12">The sequence shown here is derived from an EMBL/GenBank/DDBJ whole genome shotgun (WGS) entry which is preliminary data.</text>
</comment>
<dbReference type="Pfam" id="PF02518">
    <property type="entry name" value="HATPase_c"/>
    <property type="match status" value="1"/>
</dbReference>
<gene>
    <name evidence="12" type="ORF">DFO65_10318</name>
</gene>
<evidence type="ECO:0000256" key="2">
    <source>
        <dbReference type="ARBA" id="ARBA00012438"/>
    </source>
</evidence>
<organism evidence="12 13">
    <name type="scientific">Brevibacterium celere</name>
    <dbReference type="NCBI Taxonomy" id="225845"/>
    <lineage>
        <taxon>Bacteria</taxon>
        <taxon>Bacillati</taxon>
        <taxon>Actinomycetota</taxon>
        <taxon>Actinomycetes</taxon>
        <taxon>Micrococcales</taxon>
        <taxon>Brevibacteriaceae</taxon>
        <taxon>Brevibacterium</taxon>
    </lineage>
</organism>
<dbReference type="GO" id="GO:0005524">
    <property type="term" value="F:ATP binding"/>
    <property type="evidence" value="ECO:0007669"/>
    <property type="project" value="UniProtKB-KW"/>
</dbReference>
<dbReference type="PANTHER" id="PTHR24421:SF10">
    <property type="entry name" value="NITRATE_NITRITE SENSOR PROTEIN NARQ"/>
    <property type="match status" value="1"/>
</dbReference>
<evidence type="ECO:0000256" key="5">
    <source>
        <dbReference type="ARBA" id="ARBA00022741"/>
    </source>
</evidence>
<evidence type="ECO:0000256" key="8">
    <source>
        <dbReference type="ARBA" id="ARBA00023012"/>
    </source>
</evidence>
<dbReference type="PANTHER" id="PTHR24421">
    <property type="entry name" value="NITRATE/NITRITE SENSOR PROTEIN NARX-RELATED"/>
    <property type="match status" value="1"/>
</dbReference>
<accession>A0A366IJX0</accession>
<keyword evidence="9" id="KW-1133">Transmembrane helix</keyword>
<feature type="transmembrane region" description="Helical" evidence="9">
    <location>
        <begin position="34"/>
        <end position="54"/>
    </location>
</feature>
<dbReference type="Proteomes" id="UP000253509">
    <property type="component" value="Unassembled WGS sequence"/>
</dbReference>
<name>A0A366IJX0_9MICO</name>
<feature type="transmembrane region" description="Helical" evidence="9">
    <location>
        <begin position="6"/>
        <end position="27"/>
    </location>
</feature>
<dbReference type="AlphaFoldDB" id="A0A366IJX0"/>
<feature type="transmembrane region" description="Helical" evidence="9">
    <location>
        <begin position="60"/>
        <end position="88"/>
    </location>
</feature>
<dbReference type="GO" id="GO:0000155">
    <property type="term" value="F:phosphorelay sensor kinase activity"/>
    <property type="evidence" value="ECO:0007669"/>
    <property type="project" value="InterPro"/>
</dbReference>
<keyword evidence="8" id="KW-0902">Two-component regulatory system</keyword>
<dbReference type="CDD" id="cd16917">
    <property type="entry name" value="HATPase_UhpB-NarQ-NarX-like"/>
    <property type="match status" value="1"/>
</dbReference>
<keyword evidence="9" id="KW-0472">Membrane</keyword>
<dbReference type="GO" id="GO:0046983">
    <property type="term" value="F:protein dimerization activity"/>
    <property type="evidence" value="ECO:0007669"/>
    <property type="project" value="InterPro"/>
</dbReference>
<reference evidence="12 13" key="1">
    <citation type="submission" date="2018-06" db="EMBL/GenBank/DDBJ databases">
        <title>Freshwater and sediment microbial communities from various areas in North America, analyzing microbe dynamics in response to fracking.</title>
        <authorList>
            <person name="Lamendella R."/>
        </authorList>
    </citation>
    <scope>NUCLEOTIDE SEQUENCE [LARGE SCALE GENOMIC DNA]</scope>
    <source>
        <strain evidence="12 13">3b_TX</strain>
    </source>
</reference>
<keyword evidence="4" id="KW-0808">Transferase</keyword>
<keyword evidence="13" id="KW-1185">Reference proteome</keyword>
<dbReference type="GO" id="GO:0016020">
    <property type="term" value="C:membrane"/>
    <property type="evidence" value="ECO:0007669"/>
    <property type="project" value="InterPro"/>
</dbReference>
<dbReference type="Gene3D" id="1.20.5.1930">
    <property type="match status" value="1"/>
</dbReference>
<dbReference type="InterPro" id="IPR011712">
    <property type="entry name" value="Sig_transdc_His_kin_sub3_dim/P"/>
</dbReference>
<dbReference type="Pfam" id="PF07730">
    <property type="entry name" value="HisKA_3"/>
    <property type="match status" value="1"/>
</dbReference>
<evidence type="ECO:0000256" key="4">
    <source>
        <dbReference type="ARBA" id="ARBA00022679"/>
    </source>
</evidence>
<feature type="transmembrane region" description="Helical" evidence="9">
    <location>
        <begin position="95"/>
        <end position="119"/>
    </location>
</feature>
<evidence type="ECO:0000313" key="13">
    <source>
        <dbReference type="Proteomes" id="UP000253509"/>
    </source>
</evidence>
<keyword evidence="6 12" id="KW-0418">Kinase</keyword>
<protein>
    <recommendedName>
        <fullName evidence="2">histidine kinase</fullName>
        <ecNumber evidence="2">2.7.13.3</ecNumber>
    </recommendedName>
</protein>
<keyword evidence="3" id="KW-0597">Phosphoprotein</keyword>
<dbReference type="InterPro" id="IPR050482">
    <property type="entry name" value="Sensor_HK_TwoCompSys"/>
</dbReference>
<evidence type="ECO:0000256" key="7">
    <source>
        <dbReference type="ARBA" id="ARBA00022840"/>
    </source>
</evidence>
<comment type="catalytic activity">
    <reaction evidence="1">
        <text>ATP + protein L-histidine = ADP + protein N-phospho-L-histidine.</text>
        <dbReference type="EC" id="2.7.13.3"/>
    </reaction>
</comment>
<evidence type="ECO:0000259" key="11">
    <source>
        <dbReference type="Pfam" id="PF07730"/>
    </source>
</evidence>
<keyword evidence="9" id="KW-0812">Transmembrane</keyword>
<evidence type="ECO:0000256" key="3">
    <source>
        <dbReference type="ARBA" id="ARBA00022553"/>
    </source>
</evidence>
<keyword evidence="5" id="KW-0547">Nucleotide-binding</keyword>
<dbReference type="InterPro" id="IPR003594">
    <property type="entry name" value="HATPase_dom"/>
</dbReference>
<evidence type="ECO:0000256" key="1">
    <source>
        <dbReference type="ARBA" id="ARBA00000085"/>
    </source>
</evidence>
<dbReference type="SUPFAM" id="SSF55874">
    <property type="entry name" value="ATPase domain of HSP90 chaperone/DNA topoisomerase II/histidine kinase"/>
    <property type="match status" value="1"/>
</dbReference>
<evidence type="ECO:0000313" key="12">
    <source>
        <dbReference type="EMBL" id="RBP72727.1"/>
    </source>
</evidence>
<feature type="domain" description="Histidine kinase/HSP90-like ATPase" evidence="10">
    <location>
        <begin position="321"/>
        <end position="410"/>
    </location>
</feature>
<evidence type="ECO:0000256" key="6">
    <source>
        <dbReference type="ARBA" id="ARBA00022777"/>
    </source>
</evidence>
<sequence length="427" mass="45733">MDLIVGSVIYAIGALTSWMALTANPLAFDDAGELTVLGVVFALLVGVLWLSVFVRRRWPLVPFVIGAVLSAAWCDSLLLLIGMFHLIVRAPRRQAVTCAVIGSALVVAGVLRICLQSAALNPFGLLYLSDPNQIPAVEASIPSEDSLFGMVVVTVLAGVIGLVVSIGAGFLIRRTRRMKAIETVAERETKKNESLTAELARRAERELLARELHDTLSHRLSVISLHSGALELGGRSADEVAATASAMRQEAHASLEDLRHIVGGVREGTLETERSRPNPPVHPSMKSIPQLIASVQATGTAVHPTVIMQDVESAPSVLDQAVYRIVQEALTNAMKHAHGAPVELDVAVSADQGARVLVTNPIDAHPRVDEDSELGSTGMGAGLEGMRERARMLDGSAEIGPQGHEFIVDVRFPPFPRRTDLIGQTDR</sequence>
<dbReference type="EMBL" id="QNSB01000003">
    <property type="protein sequence ID" value="RBP72727.1"/>
    <property type="molecule type" value="Genomic_DNA"/>
</dbReference>
<keyword evidence="7" id="KW-0067">ATP-binding</keyword>